<dbReference type="KEGG" id="acom:CEW83_10585"/>
<evidence type="ECO:0000256" key="1">
    <source>
        <dbReference type="PROSITE-ProRule" id="PRU00169"/>
    </source>
</evidence>
<evidence type="ECO:0000259" key="2">
    <source>
        <dbReference type="PROSITE" id="PS50110"/>
    </source>
</evidence>
<dbReference type="PROSITE" id="PS50110">
    <property type="entry name" value="RESPONSE_REGULATORY"/>
    <property type="match status" value="1"/>
</dbReference>
<protein>
    <submittedName>
        <fullName evidence="4">Two-component system response regulator</fullName>
    </submittedName>
</protein>
<dbReference type="InterPro" id="IPR037522">
    <property type="entry name" value="HD_GYP_dom"/>
</dbReference>
<dbReference type="SMART" id="SM00448">
    <property type="entry name" value="REC"/>
    <property type="match status" value="1"/>
</dbReference>
<sequence length="345" mass="39169">MLVAIVDDTPLNLTLMEKLVGRVGGCQAECFAEPLAALDWCERNEPDLIIVDYMMPGIDGIEFIRRIRALRDHDDLPILMVTANNERRTRYDALEFGANDFLNKPIDPHEFEPRVRNMLKLREAHLATRDRAVRLAEAVRQATAEIHARERETITRLARAAEFRDPETGAHIQRMAHYSALVARRLDMGEQYADEMLQAAPMHDVGKLGIPDYILLKAGRLSAEEMTVMKRHPAIGYDILKDSSSSVVRMGAVIALSHHEKFDGTGYPGKLRASAIPLEGRIVAVADVFDALTSERPYKRAWTLDKAIAFLREGRGKHFDPTCVDAFLRGWKDVLEIRKRFQDEW</sequence>
<dbReference type="GO" id="GO:0008081">
    <property type="term" value="F:phosphoric diester hydrolase activity"/>
    <property type="evidence" value="ECO:0007669"/>
    <property type="project" value="UniProtKB-ARBA"/>
</dbReference>
<dbReference type="Pfam" id="PF13487">
    <property type="entry name" value="HD_5"/>
    <property type="match status" value="1"/>
</dbReference>
<keyword evidence="1" id="KW-0597">Phosphoprotein</keyword>
<dbReference type="PROSITE" id="PS51832">
    <property type="entry name" value="HD_GYP"/>
    <property type="match status" value="1"/>
</dbReference>
<dbReference type="EMBL" id="CP022187">
    <property type="protein sequence ID" value="AWI75605.1"/>
    <property type="molecule type" value="Genomic_DNA"/>
</dbReference>
<proteinExistence type="predicted"/>
<gene>
    <name evidence="4" type="ORF">CEW83_10585</name>
</gene>
<dbReference type="RefSeq" id="WP_108949311.1">
    <property type="nucleotide sequence ID" value="NZ_CP022187.1"/>
</dbReference>
<dbReference type="Gene3D" id="1.10.3210.10">
    <property type="entry name" value="Hypothetical protein af1432"/>
    <property type="match status" value="1"/>
</dbReference>
<feature type="domain" description="HD-GYP" evidence="3">
    <location>
        <begin position="146"/>
        <end position="343"/>
    </location>
</feature>
<dbReference type="InterPro" id="IPR052020">
    <property type="entry name" value="Cyclic_di-GMP/3'3'-cGAMP_PDE"/>
</dbReference>
<evidence type="ECO:0000259" key="3">
    <source>
        <dbReference type="PROSITE" id="PS51832"/>
    </source>
</evidence>
<dbReference type="CDD" id="cd17551">
    <property type="entry name" value="REC_RpfG-like"/>
    <property type="match status" value="1"/>
</dbReference>
<dbReference type="AlphaFoldDB" id="A0A2U8GSX8"/>
<evidence type="ECO:0000313" key="5">
    <source>
        <dbReference type="Proteomes" id="UP000244930"/>
    </source>
</evidence>
<feature type="modified residue" description="4-aspartylphosphate" evidence="1">
    <location>
        <position position="52"/>
    </location>
</feature>
<keyword evidence="5" id="KW-1185">Reference proteome</keyword>
<dbReference type="Gene3D" id="3.40.50.2300">
    <property type="match status" value="1"/>
</dbReference>
<dbReference type="PANTHER" id="PTHR45228:SF1">
    <property type="entry name" value="CYCLIC DI-GMP PHOSPHODIESTERASE TM_0186"/>
    <property type="match status" value="1"/>
</dbReference>
<accession>A0A2U8GSX8</accession>
<dbReference type="InterPro" id="IPR003607">
    <property type="entry name" value="HD/PDEase_dom"/>
</dbReference>
<dbReference type="Pfam" id="PF00072">
    <property type="entry name" value="Response_reg"/>
    <property type="match status" value="1"/>
</dbReference>
<dbReference type="InterPro" id="IPR011006">
    <property type="entry name" value="CheY-like_superfamily"/>
</dbReference>
<dbReference type="SUPFAM" id="SSF52172">
    <property type="entry name" value="CheY-like"/>
    <property type="match status" value="1"/>
</dbReference>
<dbReference type="GO" id="GO:0000160">
    <property type="term" value="P:phosphorelay signal transduction system"/>
    <property type="evidence" value="ECO:0007669"/>
    <property type="project" value="InterPro"/>
</dbReference>
<dbReference type="SUPFAM" id="SSF109604">
    <property type="entry name" value="HD-domain/PDEase-like"/>
    <property type="match status" value="1"/>
</dbReference>
<dbReference type="PANTHER" id="PTHR45228">
    <property type="entry name" value="CYCLIC DI-GMP PHOSPHODIESTERASE TM_0186-RELATED"/>
    <property type="match status" value="1"/>
</dbReference>
<evidence type="ECO:0000313" key="4">
    <source>
        <dbReference type="EMBL" id="AWI75605.1"/>
    </source>
</evidence>
<dbReference type="CDD" id="cd00077">
    <property type="entry name" value="HDc"/>
    <property type="match status" value="1"/>
</dbReference>
<reference evidence="4 5" key="1">
    <citation type="submission" date="2017-06" db="EMBL/GenBank/DDBJ databases">
        <title>Azoarcus.</title>
        <authorList>
            <person name="Woo J.-H."/>
            <person name="Kim H.-S."/>
        </authorList>
    </citation>
    <scope>NUCLEOTIDE SEQUENCE [LARGE SCALE GENOMIC DNA]</scope>
    <source>
        <strain evidence="4 5">TSPY31</strain>
    </source>
</reference>
<dbReference type="Proteomes" id="UP000244930">
    <property type="component" value="Chromosome"/>
</dbReference>
<dbReference type="SMART" id="SM00471">
    <property type="entry name" value="HDc"/>
    <property type="match status" value="1"/>
</dbReference>
<feature type="domain" description="Response regulatory" evidence="2">
    <location>
        <begin position="2"/>
        <end position="119"/>
    </location>
</feature>
<name>A0A2U8GSX8_9RHOO</name>
<organism evidence="4 5">
    <name type="scientific">Parazoarcus communis</name>
    <dbReference type="NCBI Taxonomy" id="41977"/>
    <lineage>
        <taxon>Bacteria</taxon>
        <taxon>Pseudomonadati</taxon>
        <taxon>Pseudomonadota</taxon>
        <taxon>Betaproteobacteria</taxon>
        <taxon>Rhodocyclales</taxon>
        <taxon>Zoogloeaceae</taxon>
        <taxon>Parazoarcus</taxon>
    </lineage>
</organism>
<dbReference type="InterPro" id="IPR001789">
    <property type="entry name" value="Sig_transdc_resp-reg_receiver"/>
</dbReference>